<evidence type="ECO:0000256" key="8">
    <source>
        <dbReference type="ARBA" id="ARBA00022827"/>
    </source>
</evidence>
<evidence type="ECO:0000256" key="11">
    <source>
        <dbReference type="ARBA" id="ARBA00030386"/>
    </source>
</evidence>
<evidence type="ECO:0000256" key="10">
    <source>
        <dbReference type="ARBA" id="ARBA00029426"/>
    </source>
</evidence>
<dbReference type="InterPro" id="IPR037099">
    <property type="entry name" value="Fum_R/Succ_DH_flav-like_C_sf"/>
</dbReference>
<keyword evidence="9 16" id="KW-0560">Oxidoreductase</keyword>
<evidence type="ECO:0000256" key="7">
    <source>
        <dbReference type="ARBA" id="ARBA00022642"/>
    </source>
</evidence>
<dbReference type="Gene3D" id="3.90.700.10">
    <property type="entry name" value="Succinate dehydrogenase/fumarate reductase flavoprotein, catalytic domain"/>
    <property type="match status" value="1"/>
</dbReference>
<dbReference type="FunFam" id="3.90.700.10:FF:000002">
    <property type="entry name" value="L-aspartate oxidase"/>
    <property type="match status" value="1"/>
</dbReference>
<comment type="similarity">
    <text evidence="3">Belongs to the FAD-dependent oxidoreductase 2 family. NadB subfamily.</text>
</comment>
<comment type="pathway">
    <text evidence="2">Cofactor biosynthesis; NAD(+) biosynthesis; iminoaspartate from L-aspartate (oxidase route): step 1/1.</text>
</comment>
<feature type="region of interest" description="Disordered" evidence="13">
    <location>
        <begin position="1"/>
        <end position="25"/>
    </location>
</feature>
<dbReference type="InterPro" id="IPR005288">
    <property type="entry name" value="NadB"/>
</dbReference>
<protein>
    <recommendedName>
        <fullName evidence="5">L-aspartate oxidase</fullName>
        <ecNumber evidence="4">1.4.3.16</ecNumber>
    </recommendedName>
    <alternativeName>
        <fullName evidence="11">Quinolinate synthase B</fullName>
    </alternativeName>
</protein>
<feature type="compositionally biased region" description="Polar residues" evidence="13">
    <location>
        <begin position="530"/>
        <end position="553"/>
    </location>
</feature>
<dbReference type="PANTHER" id="PTHR42716:SF2">
    <property type="entry name" value="L-ASPARTATE OXIDASE, CHLOROPLASTIC"/>
    <property type="match status" value="1"/>
</dbReference>
<dbReference type="InterPro" id="IPR036188">
    <property type="entry name" value="FAD/NAD-bd_sf"/>
</dbReference>
<dbReference type="PRINTS" id="PR00368">
    <property type="entry name" value="FADPNR"/>
</dbReference>
<dbReference type="InterPro" id="IPR027477">
    <property type="entry name" value="Succ_DH/fumarate_Rdtase_cat_sf"/>
</dbReference>
<sequence>MNAQAPCREPGESTPEVPSRHRSGDAPIIVVGSGIAGLSAALAAAKGDSRHGIAPTDVLVLTSGRLEESNTLHAQGGIAAAIFPDDSPALHARDTIAAGDGLCDPRTVDILTREGAVRVRELLGHGVRFDRDSSGRPRRGLEAAHSRPRVLHAGGDATGRIVELDVCRMIRDQPRIDVLENMVVRDVIVRDGMVAGVRLWDRAAGSMRDVAGSRVILATGGAGRMFPFTTNPPLATGTGVAIGLRAGAQVMDLEFYQFHPTALAMGEHFLISEAVRGEGAYLVDEHGERYMPAVDPRAELAPRDVVARENYRRIMAQNGRPVFLDAAGIAAKQGLGRDRRVLAAFLADRFPTIDRYLRDQGIEWSVEPVPITPAAHYWMGGLRTDAHARTSVPGLYAAGECARTGVHGANRLASNSLLEGLVFGHRAGLAAADDPADRGWNDARDDDAYGRVLGHDNDGIGVETIDDPTHAAQVTQVAPSTTPGGATAIHADPAESLRNLMWTGVGVLRDADGLGSAREGLRRLAGTAPSDGTTPADTTMPTGDTTPAETTMPTGDITLPDTALAAYACATAALARTESRGAHARTDHPRTDPLQARSRAYVLQGAPR</sequence>
<dbReference type="InterPro" id="IPR003953">
    <property type="entry name" value="FAD-dep_OxRdtase_2_FAD-bd"/>
</dbReference>
<evidence type="ECO:0000256" key="12">
    <source>
        <dbReference type="ARBA" id="ARBA00048305"/>
    </source>
</evidence>
<evidence type="ECO:0000256" key="9">
    <source>
        <dbReference type="ARBA" id="ARBA00023002"/>
    </source>
</evidence>
<dbReference type="EMBL" id="JGZD01000014">
    <property type="protein sequence ID" value="KFI71337.1"/>
    <property type="molecule type" value="Genomic_DNA"/>
</dbReference>
<dbReference type="InterPro" id="IPR015939">
    <property type="entry name" value="Fum_Rdtase/Succ_DH_flav-like_C"/>
</dbReference>
<keyword evidence="8" id="KW-0274">FAD</keyword>
<evidence type="ECO:0000256" key="6">
    <source>
        <dbReference type="ARBA" id="ARBA00022630"/>
    </source>
</evidence>
<evidence type="ECO:0000259" key="14">
    <source>
        <dbReference type="Pfam" id="PF00890"/>
    </source>
</evidence>
<accession>A0A087BJY7</accession>
<keyword evidence="17" id="KW-1185">Reference proteome</keyword>
<evidence type="ECO:0000259" key="15">
    <source>
        <dbReference type="Pfam" id="PF02910"/>
    </source>
</evidence>
<evidence type="ECO:0000313" key="16">
    <source>
        <dbReference type="EMBL" id="KFI71337.1"/>
    </source>
</evidence>
<dbReference type="SUPFAM" id="SSF56425">
    <property type="entry name" value="Succinate dehydrogenase/fumarate reductase flavoprotein, catalytic domain"/>
    <property type="match status" value="1"/>
</dbReference>
<dbReference type="SUPFAM" id="SSF51905">
    <property type="entry name" value="FAD/NAD(P)-binding domain"/>
    <property type="match status" value="1"/>
</dbReference>
<comment type="function">
    <text evidence="10">Catalyzes the oxidation of L-aspartate to iminoaspartate, the first step in the de novo biosynthesis of NAD(+).</text>
</comment>
<dbReference type="PANTHER" id="PTHR42716">
    <property type="entry name" value="L-ASPARTATE OXIDASE"/>
    <property type="match status" value="1"/>
</dbReference>
<dbReference type="Gene3D" id="3.50.50.60">
    <property type="entry name" value="FAD/NAD(P)-binding domain"/>
    <property type="match status" value="1"/>
</dbReference>
<feature type="domain" description="Fumarate reductase/succinate dehydrogenase flavoprotein-like C-terminal" evidence="15">
    <location>
        <begin position="495"/>
        <end position="592"/>
    </location>
</feature>
<feature type="region of interest" description="Disordered" evidence="13">
    <location>
        <begin position="524"/>
        <end position="555"/>
    </location>
</feature>
<comment type="catalytic activity">
    <reaction evidence="12">
        <text>L-aspartate + O2 = iminosuccinate + H2O2</text>
        <dbReference type="Rhea" id="RHEA:25876"/>
        <dbReference type="ChEBI" id="CHEBI:15379"/>
        <dbReference type="ChEBI" id="CHEBI:16240"/>
        <dbReference type="ChEBI" id="CHEBI:29991"/>
        <dbReference type="ChEBI" id="CHEBI:77875"/>
        <dbReference type="EC" id="1.4.3.16"/>
    </reaction>
    <physiologicalReaction direction="left-to-right" evidence="12">
        <dbReference type="Rhea" id="RHEA:25877"/>
    </physiologicalReaction>
</comment>
<organism evidence="16 17">
    <name type="scientific">Bifidobacterium minimum</name>
    <dbReference type="NCBI Taxonomy" id="1693"/>
    <lineage>
        <taxon>Bacteria</taxon>
        <taxon>Bacillati</taxon>
        <taxon>Actinomycetota</taxon>
        <taxon>Actinomycetes</taxon>
        <taxon>Bifidobacteriales</taxon>
        <taxon>Bifidobacteriaceae</taxon>
        <taxon>Bifidobacterium</taxon>
    </lineage>
</organism>
<comment type="caution">
    <text evidence="16">The sequence shown here is derived from an EMBL/GenBank/DDBJ whole genome shotgun (WGS) entry which is preliminary data.</text>
</comment>
<dbReference type="Gene3D" id="1.20.58.100">
    <property type="entry name" value="Fumarate reductase/succinate dehydrogenase flavoprotein-like, C-terminal domain"/>
    <property type="match status" value="1"/>
</dbReference>
<dbReference type="GO" id="GO:0033765">
    <property type="term" value="F:steroid dehydrogenase activity, acting on the CH-CH group of donors"/>
    <property type="evidence" value="ECO:0007669"/>
    <property type="project" value="UniProtKB-ARBA"/>
</dbReference>
<dbReference type="SUPFAM" id="SSF46977">
    <property type="entry name" value="Succinate dehydrogenase/fumarate reductase flavoprotein C-terminal domain"/>
    <property type="match status" value="1"/>
</dbReference>
<gene>
    <name evidence="16" type="ORF">BMIN_1545</name>
</gene>
<evidence type="ECO:0000313" key="17">
    <source>
        <dbReference type="Proteomes" id="UP000029014"/>
    </source>
</evidence>
<dbReference type="Pfam" id="PF02910">
    <property type="entry name" value="Succ_DH_flav_C"/>
    <property type="match status" value="1"/>
</dbReference>
<name>A0A087BJY7_9BIFI</name>
<keyword evidence="6" id="KW-0285">Flavoprotein</keyword>
<evidence type="ECO:0000256" key="1">
    <source>
        <dbReference type="ARBA" id="ARBA00001974"/>
    </source>
</evidence>
<evidence type="ECO:0000256" key="3">
    <source>
        <dbReference type="ARBA" id="ARBA00008562"/>
    </source>
</evidence>
<dbReference type="eggNOG" id="COG0029">
    <property type="taxonomic scope" value="Bacteria"/>
</dbReference>
<feature type="domain" description="FAD-dependent oxidoreductase 2 FAD-binding" evidence="14">
    <location>
        <begin position="28"/>
        <end position="417"/>
    </location>
</feature>
<comment type="cofactor">
    <cofactor evidence="1">
        <name>FAD</name>
        <dbReference type="ChEBI" id="CHEBI:57692"/>
    </cofactor>
</comment>
<evidence type="ECO:0000256" key="5">
    <source>
        <dbReference type="ARBA" id="ARBA00021901"/>
    </source>
</evidence>
<dbReference type="EC" id="1.4.3.16" evidence="4"/>
<keyword evidence="7" id="KW-0662">Pyridine nucleotide biosynthesis</keyword>
<reference evidence="16 17" key="1">
    <citation type="submission" date="2014-03" db="EMBL/GenBank/DDBJ databases">
        <title>Genomics of Bifidobacteria.</title>
        <authorList>
            <person name="Ventura M."/>
            <person name="Milani C."/>
            <person name="Lugli G.A."/>
        </authorList>
    </citation>
    <scope>NUCLEOTIDE SEQUENCE [LARGE SCALE GENOMIC DNA]</scope>
    <source>
        <strain evidence="16 17">LMG 11592</strain>
    </source>
</reference>
<dbReference type="Proteomes" id="UP000029014">
    <property type="component" value="Unassembled WGS sequence"/>
</dbReference>
<dbReference type="GO" id="GO:0034628">
    <property type="term" value="P:'de novo' NAD+ biosynthetic process from L-aspartate"/>
    <property type="evidence" value="ECO:0007669"/>
    <property type="project" value="TreeGrafter"/>
</dbReference>
<dbReference type="UniPathway" id="UPA00253">
    <property type="reaction ID" value="UER00326"/>
</dbReference>
<evidence type="ECO:0000256" key="13">
    <source>
        <dbReference type="SAM" id="MobiDB-lite"/>
    </source>
</evidence>
<evidence type="ECO:0000256" key="4">
    <source>
        <dbReference type="ARBA" id="ARBA00012173"/>
    </source>
</evidence>
<dbReference type="GO" id="GO:0008734">
    <property type="term" value="F:L-aspartate oxidase activity"/>
    <property type="evidence" value="ECO:0007669"/>
    <property type="project" value="UniProtKB-EC"/>
</dbReference>
<dbReference type="Pfam" id="PF00890">
    <property type="entry name" value="FAD_binding_2"/>
    <property type="match status" value="1"/>
</dbReference>
<feature type="compositionally biased region" description="Basic and acidic residues" evidence="13">
    <location>
        <begin position="577"/>
        <end position="591"/>
    </location>
</feature>
<feature type="region of interest" description="Disordered" evidence="13">
    <location>
        <begin position="577"/>
        <end position="608"/>
    </location>
</feature>
<proteinExistence type="inferred from homology"/>
<dbReference type="STRING" id="1693.BMIN_1545"/>
<dbReference type="AlphaFoldDB" id="A0A087BJY7"/>
<evidence type="ECO:0000256" key="2">
    <source>
        <dbReference type="ARBA" id="ARBA00004950"/>
    </source>
</evidence>